<protein>
    <submittedName>
        <fullName evidence="1">Uncharacterized protein</fullName>
    </submittedName>
</protein>
<dbReference type="STRING" id="1220589.CD32_17930"/>
<gene>
    <name evidence="1" type="ORF">CD32_17930</name>
</gene>
<organism evidence="1 2">
    <name type="scientific">Lysinibacillus odysseyi 34hs-1 = NBRC 100172</name>
    <dbReference type="NCBI Taxonomy" id="1220589"/>
    <lineage>
        <taxon>Bacteria</taxon>
        <taxon>Bacillati</taxon>
        <taxon>Bacillota</taxon>
        <taxon>Bacilli</taxon>
        <taxon>Bacillales</taxon>
        <taxon>Bacillaceae</taxon>
        <taxon>Lysinibacillus</taxon>
    </lineage>
</organism>
<dbReference type="Proteomes" id="UP000030437">
    <property type="component" value="Unassembled WGS sequence"/>
</dbReference>
<name>A0A0A3IIU1_9BACI</name>
<evidence type="ECO:0000313" key="2">
    <source>
        <dbReference type="Proteomes" id="UP000030437"/>
    </source>
</evidence>
<evidence type="ECO:0000313" key="1">
    <source>
        <dbReference type="EMBL" id="KGR82733.1"/>
    </source>
</evidence>
<dbReference type="EMBL" id="JPVP01000059">
    <property type="protein sequence ID" value="KGR82733.1"/>
    <property type="molecule type" value="Genomic_DNA"/>
</dbReference>
<reference evidence="1 2" key="1">
    <citation type="submission" date="2014-02" db="EMBL/GenBank/DDBJ databases">
        <title>Draft genome sequence of Lysinibacillus odysseyi NBRC 100172.</title>
        <authorList>
            <person name="Zhang F."/>
            <person name="Wang G."/>
            <person name="Zhang L."/>
        </authorList>
    </citation>
    <scope>NUCLEOTIDE SEQUENCE [LARGE SCALE GENOMIC DNA]</scope>
    <source>
        <strain evidence="1 2">NBRC 100172</strain>
    </source>
</reference>
<keyword evidence="2" id="KW-1185">Reference proteome</keyword>
<sequence>MFSARTDFTGVIELYRMSTSGLHLKIMSSMFSTKEPNLFYSRLLILYIQKLLSLFPQLPYFPILHLKI</sequence>
<proteinExistence type="predicted"/>
<accession>A0A0A3IIU1</accession>
<dbReference type="AlphaFoldDB" id="A0A0A3IIU1"/>
<comment type="caution">
    <text evidence="1">The sequence shown here is derived from an EMBL/GenBank/DDBJ whole genome shotgun (WGS) entry which is preliminary data.</text>
</comment>